<proteinExistence type="predicted"/>
<dbReference type="RefSeq" id="WP_107958752.1">
    <property type="nucleotide sequence ID" value="NZ_JASPFP010000001.1"/>
</dbReference>
<organism evidence="1 2">
    <name type="scientific">Sphingomonas aurantiaca</name>
    <dbReference type="NCBI Taxonomy" id="185949"/>
    <lineage>
        <taxon>Bacteria</taxon>
        <taxon>Pseudomonadati</taxon>
        <taxon>Pseudomonadota</taxon>
        <taxon>Alphaproteobacteria</taxon>
        <taxon>Sphingomonadales</taxon>
        <taxon>Sphingomonadaceae</taxon>
        <taxon>Sphingomonas</taxon>
    </lineage>
</organism>
<evidence type="ECO:0000313" key="1">
    <source>
        <dbReference type="EMBL" id="PTQ59935.1"/>
    </source>
</evidence>
<reference evidence="1 2" key="1">
    <citation type="submission" date="2018-04" db="EMBL/GenBank/DDBJ databases">
        <title>Genomic Encyclopedia of Type Strains, Phase III (KMG-III): the genomes of soil and plant-associated and newly described type strains.</title>
        <authorList>
            <person name="Whitman W."/>
        </authorList>
    </citation>
    <scope>NUCLEOTIDE SEQUENCE [LARGE SCALE GENOMIC DNA]</scope>
    <source>
        <strain evidence="1 2">MA101b</strain>
    </source>
</reference>
<dbReference type="PANTHER" id="PTHR12993">
    <property type="entry name" value="N-ACETYLGLUCOSAMINYL-PHOSPHATIDYLINOSITOL DE-N-ACETYLASE-RELATED"/>
    <property type="match status" value="1"/>
</dbReference>
<evidence type="ECO:0000313" key="2">
    <source>
        <dbReference type="Proteomes" id="UP000244189"/>
    </source>
</evidence>
<dbReference type="PANTHER" id="PTHR12993:SF29">
    <property type="entry name" value="BLR3841 PROTEIN"/>
    <property type="match status" value="1"/>
</dbReference>
<dbReference type="Gene3D" id="3.40.50.10320">
    <property type="entry name" value="LmbE-like"/>
    <property type="match status" value="1"/>
</dbReference>
<dbReference type="Pfam" id="PF02585">
    <property type="entry name" value="PIG-L"/>
    <property type="match status" value="1"/>
</dbReference>
<dbReference type="AlphaFoldDB" id="A0A2T5GKU2"/>
<keyword evidence="2" id="KW-1185">Reference proteome</keyword>
<dbReference type="Proteomes" id="UP000244189">
    <property type="component" value="Unassembled WGS sequence"/>
</dbReference>
<dbReference type="InterPro" id="IPR024078">
    <property type="entry name" value="LmbE-like_dom_sf"/>
</dbReference>
<comment type="caution">
    <text evidence="1">The sequence shown here is derived from an EMBL/GenBank/DDBJ whole genome shotgun (WGS) entry which is preliminary data.</text>
</comment>
<sequence length="231" mass="25097">MKLIAISPHLDDAAFSAGGLLASRVDQGWDVTVATCFTGNVAQPTGFALACQLDKGLGADIDYMALRRGEDLAACRALGGRAIHLPFLEAPHRGYASAKMLFAARLPDDRIVDDLAAALVELFAAEKPDLVLGPLCLGNHVDHHVVLDAIRRSCADLTVLLWEDWPYADREDRVAAMPAVIEQLTPETRARRIAACAAYGSQLGFQFGGVEAMSARTERIFEERFYPLHAH</sequence>
<dbReference type="SUPFAM" id="SSF102588">
    <property type="entry name" value="LmbE-like"/>
    <property type="match status" value="1"/>
</dbReference>
<dbReference type="EMBL" id="QAOG01000004">
    <property type="protein sequence ID" value="PTQ59935.1"/>
    <property type="molecule type" value="Genomic_DNA"/>
</dbReference>
<dbReference type="GO" id="GO:0016811">
    <property type="term" value="F:hydrolase activity, acting on carbon-nitrogen (but not peptide) bonds, in linear amides"/>
    <property type="evidence" value="ECO:0007669"/>
    <property type="project" value="TreeGrafter"/>
</dbReference>
<accession>A0A2T5GKU2</accession>
<protein>
    <submittedName>
        <fullName evidence="1">LmbE family N-acetylglucosaminyl deacetylase</fullName>
    </submittedName>
</protein>
<dbReference type="InterPro" id="IPR003737">
    <property type="entry name" value="GlcNAc_PI_deacetylase-related"/>
</dbReference>
<gene>
    <name evidence="1" type="ORF">C8J26_2790</name>
</gene>
<name>A0A2T5GKU2_9SPHN</name>